<dbReference type="InterPro" id="IPR052972">
    <property type="entry name" value="Sacsin_chaperone_reg"/>
</dbReference>
<dbReference type="NCBIfam" id="NF047352">
    <property type="entry name" value="P_loop_sacsin"/>
    <property type="match status" value="2"/>
</dbReference>
<comment type="caution">
    <text evidence="6">The sequence shown here is derived from an EMBL/GenBank/DDBJ whole genome shotgun (WGS) entry which is preliminary data.</text>
</comment>
<feature type="domain" description="UBA" evidence="4">
    <location>
        <begin position="680"/>
        <end position="722"/>
    </location>
</feature>
<dbReference type="PANTHER" id="PTHR15600:SF42">
    <property type="entry name" value="SACSIN"/>
    <property type="match status" value="1"/>
</dbReference>
<sequence>MTFFGDDFGQKVDLTARIREILRNYPEGTSIFKELLQNADDAGAREVRLVLDTRQHPTDRLASPSMASLQGPALLCWNDAEFSDLDFESIQRIGDSLKRAESQGAKTGRFGQGYNAIYHLTEVPIFVSGQNIVMFDPQASYLPNVNPANPGKMIDFIKHRQVLEAYPDQFLPFQGIYGCNIVKGGDDNKSGSPYRATLFRFPLRTPLQAETSRLSKQVHTVESMRAQLRMFASEASEMLLFLKNVEQISVWECMATAATATQESRVGGETSIGLRRTAHVYIANITKDIRSKRDMARSVSLEGRQGHTSGSRKLTTPPLASDYLLEIAASRAPSGHVSRETWIVCNRLGGGKASELAAASENAHLKLIPWGGVAGRVLVETSENVNTSDDTTRSTVGLTSNETEAQEFAALHETPMHGLAYCFLPLPVATGLPVHVNGFFELSSNRRDIWWGDDMVGEGQLRAEWNRALLCDVAVPCYSRFLSLAAERCGAGALYDSLWPVKGNGPAWVAMIDAFFEAVSPLPLLHTPLGEQEKGVWISPRDAVLIPSAEGSRNKDGTIIFCRDDISSLEKILVEEDVPVVHTYLTALHEVLEKRKVVARIATPAFVRTHFRTPASSTSAPTNPCDSHPALKTREAVLFLLRYCLSDLSEQSSTDLDGLPFLPVADALAGPRTIVSYTMVLDHQQKEISQLLSMGFPVGLCLQACRIGGGHVDRALAHAMEQREKVEQSGDPFELGDLVLGIIPTTDVAGEALIKVEKAEHDVRKEVCEEITLFAPVASRLLNFAELPDKARSILQASKVQKVLNVRNLTATHLPALLRYVLPVAWRDVARVTWNGEETPKTQLETDGAWDAPALGWFLRLWQYFLNKVADFSTFADSLPLLPCNERCVVSLSRKQPVLILPSVPGKISVALLTSLRELGVLTVHEELSTVIGEAKLTAALKGYAHAYGRAGVLECLRLISAQQSSSQPQQQQKQFQTHAAFGRFLVQTLASKAPEAFSSLRAILVSEPLSDLTQSDIDLIATLPIFPVYGGLEEKKAYMPLKSKPLYLLEGICPSVLRPFEKLLTTRFLRIEDTSEDWLEEKGSGIDTLQCALAKKLGAQTVSKVIFLLDHFFPYFSTFEPALRAQAMLDLVLNDFPSLVQANSRFLPALEQLNFVPNTLGKVARCQEMYDPEVEDLAILMGEEFFPQVDFARPDILPTLRRLGLRSSLHYEDVLRIARSTHDQAQLRESEVQALLRAETLFLFLNQNAETFFVPIREQEVERGRSRKTSSAGLFSRALSLFNEAGRTEEKARQERLDEDERKRGLMVSELHAIAWVPVLASKPFPYLPWRTTSTTVNSDSKQSSDKVVSRALVAPSQARLSEDMWYSSTLFGIIPPETFVSELVKTAFGWKTPLPLSVLARQLVAIAENFHAYSETEGHKNVGAWTANANGNIGDACCRGTDNAVQNMQQAISSVVPVIYQKLSASLHNPSVMESELRRHLTGPWVFVGDRFVEAQQVAFASQVNATPYLYSVPPDLVCFAPLFKELGVRASFAPSDFVNVLQMMAAETYATRCEFTQTWIVPDRNTNLSRSENVCLRPAQLELAITLVQRLSDEIIQVSDWEIFAPDEGGKLARATDLVYDDAPWLSKKIQRRPDIRYAHPKISSVTGEKLGIRSVRRLLMETHADTMDFGLSGAEAEAFGQSEALTSRLRHILELYPEGPSILSELIQNADDAGASTVRVLYSERRYGTSSLLGQKMADWQGPALYFYNDAIFSPQDFQNIARIGQASKLDKQNSTGRFGLGVNAVYHSTDLPSFVSGEHLVIFDPHVKFLPGATRQQPGIKIRFVDTDLLSQFPHQFEPYTVFGCTLQQTFSGTLFRFPLRTADLARQSEISKSQYDSTTIRHLLASFKESISRFLLFLRNVDNIEVYVAHEVDDLTLKPGATDNSLKAESKPRLLYRASRSMDTRETWAEISAFMTGPSRAPLSKEAFHAKLASTPTLHLPRSKQLMEVRYEDGDSDFLGCPISSRVRRIDEYLVFAGLGGGAALAMAVDAKHRHLKLIPFGGVAAHVYTRQSTLSSLNCDAKDNYGPRRLVEVIPKRGQVFCFLPLPVDSGLPCFLNGSFELSSNRRDIWAGGDMAGDGKLRSDWNQALLQDVVAPLYVQLLHCIGQLLGPADDNKHEKSRLPFYYNLFPLGQTVPAHFQVLVRQFYRLAAPLPLLWSDIGGGTWTPCQSAMLADIPQDYQVEDDTDRTTAHLCNVLLARGFCVVRVPESLKRMLVAEECCHSEMCPNLVRMLLWEARNLATNAGNPTNGGVLRDSWPATQGDAQILLVYCSSDLVGKGDLTPLDGLPLVPLADGTLGYFAVSPLNAVDQRSPNRKRKPPTYFMAEEEERGLFMHGQHVLVVERERLLPKVAALFYNVALIRNTNVFHLSPTNIESLLSEVLPPVFEEMCEVPWNPGDMLGGRVVPDSEWIYRLWSYLANSRGLVANSKSSCMQSLQSIGAKTMMLNSTVTGISGVSVRDREQSSKSIPTIAVQDIARVCGNWPVLPILRDRSLGSMLVRIDPSLPLLYMTQNMFPSSSDGIAKLERALASLGICVVNQRMLPEIAGPIFMAPESKAVVKNLNTLEVLELLAKCCDRQKLGSSVGMLFSSVGTAGRRALRTFFGDARQIEMVVREREGANSVLGSTDSVVQALRALPIYESYEGQELSQGQKRIDQSLPPMAAFCALTSPEHWLPPEGVDPLLLDTGSPTFIRTNTQEDSALLNFLGVNPLPMAKFYRKHVLGALNSIPATVRDGAILKMLLNLPHLAQDKGADGEAFLEELKVMAFVPNGALPVAELRRACELYEPMQGGLENLLDGDAFPAPALCTPEIIPRLRELGLKASLSLHGIILSATSIASMAGLGERERAVKRGRDLLRFLDHHIEELAEDYMERQRSGFDEEDDAFDDVNDDLNESSGGPASSPGHCHYRSCVTLPRTFVVALRAPSWVPVRQAPLHPSLPWPCSSSSSRAALPVVLPPCQTRPQSEMWQCSLRKGIAELDVSSPLLRQALGWDDVLDPILLAHQLVGLSVAFENGRSGNFRLILNKCVPDIYKALQDEIVIQASDVEGPSSPTIPKSDHHTIPRLREDFDKVLKIISGRAWIWVGDEFLPTTRIAFCAPTNARPYLVKVPPELEMFAPLLRLLGVQESFTPQDIVKALEAMYVSAGGDVPLSSADLTQSLALLNALYKTPIDERTKALQEDGVTVYAPAEDGTMHRIDELCFGDAPWLLAAMPQGQINLKFVHGGVKKDIARSLGARSLREALLAIQGVMASIPCACSQDILSILTPALLHASQDEGRSRITAELGYQAIMDLVELADDVGCPELEMLLDEREHKKESLLHPRLAETQGPALIIHLKDVVLGFDDLIRLTSPSRLRNRPIIRPYPPSPKASLGGSYHGASSHLRGLGGRDSPCNTDQERQSQHQQSRRLEQKLQEEDRSSGGYGWPVAGLGLCSLFHLTDVLQVLSGDQFVLFDPCGSHLVSEVEVERLRHQDSQETEPHNVEGTRRKSSSPERGKEQEPIARRYILGGQNLHTRFLDQFAPFMSLPSWTSIEDKGCLPEDSSFCFTGTVFRCPLRLYESALSSLVPVLNELEPTLSRISNSAPASLLFSLSLKTISAAKWSRDATVSHPLMCTTLIDPSVAVLHRERRKLLENKDWRRFRLSHLWKGGNPAPMDIQVVELACEAGDKQPWREQWLLLDTLAHGASREAAMSEASRIISDNPLLPLVSAAARLEIRHDDIPHGKGDRWSASRPGRAYSVSDTGSDLGFPCHVNAPFFLCDALQPILKERVSTGRVSGVSGGSVWRGNGVEKLTLCLKWNNALMSTLCDEVIPALMASLRELTLQTDGCGRGLYEYWPYLNDVAKRLRGRVQASGLYDRLGNGSYFLLDQQPPGSKKGLDSRGKGTSGRFVKVGDAIFFNNEVGSPELESFVGKLFPLFNIPYRVARELQDRQFAIKEVTPALLRRKLHSSSLQIYQEIISKPTLALELLVYCLSDCITTHIEAEGLTVCRSRWNDLVGLPLLLLEDGSVVQVPSSKSKTGGYILGNEAQKSLLPHCKNIFIASRTVECLGKLKDEPNFLAAVGFRKFNPQALASNLDTILPPSWKNLVRLQIDWDRIPYPLTPLWFYRFWREMPLAQATELLASWPLVPICNSTAAGTSPRRGSIELVSCVLSLHVLRLLPDFCDTRLRADLEAQDAEASRSAMRTCESNQIRADVAFLSKTVTVGEEALARNKSLKSHPRDICLDMEDLEKLSRACEEMLLNRNPHGERVSSVGGNSPAPGIPSSSLSESAESQDAGSPILSPVSANVPEEGMRERVLANQNHPNVRMENTNERDASDGSQDAEEGRTEHLNTLMGHVSMTKAEHEKRLELLRLLSRARAPLLELAFFPKAVVDSLVTADNRDVTRAIITCMHVFKEGLKLDNLSGAEIDHMIRRCTTSSQDGNVATALTASELEKLRQLPFFETITGNRVPLVQENGPYVVLDDRQIGRDRFLDEIMAIIDMSTTFRQFSDRPGSVVVQRTRFEVNSCDNSPALTECKVLKRKTALEDLYQDLGVATLKKTEILTRLLIPDLALMDPGLRSRVLDLIKNMWISEKLASDTAFVEALTAAKFIATEKGDLAMASAFLDPRNELLREVFEDEPSVFPPGEFGSRDWLPILGVLGLKTKCDGKIFLECAKQCEKLASLDPLPFATAWKAAKLMAYFVAPDGDLCADKGLTRELAPIRCVPVERPGLDMMGSCTTSEQYQGAMASSGAGEAKPVGDMLMAPSRKYQLVSFAQAAPAKDGNLVWSIAPVLLPHLVPPQLCWSILGLVSPPSCELVVQHLINLCTGISMPTRTRRATMVYADDALPDDGECSALDRWTYREPPTVVFQSIFRYLEEHWEGLPPKSISLLKQLPCVPVGNRLVKAARLYFRLTQDLSPFMFEVPRAFGAYDTLFTALGTRVSPTVQDYSSLLMEVQGECGNCALNPNELEAVLKIVTLLAETLSMQQNGPRKGEGGICGNGLLHSLNLSLPDDRSVLVALDMVLSDDASWLRGRVHAHRLRVVHPRLSQELCQLFGVSRISEVVREELEADFVPETVSTFSTATGDPALLSATLTSHEFAHALACLMLTQQQRGVASRGTFLLSSRLSPPCSEGSDRNSVTLEDLINKIRGTLRGFEVKFVRALRSRFLRRHDGSDEEEDITSQSEGSIEYVDRANRIIMLAVTSLPSSIAPAYVLALAVAQIFDLGGRDEEWLVAPMSALLATYPPEDISQVMNLLRLKSRDEIRAQHMHRGAPGQHLLDIDRQRLIFRPMRIYTEGEIVAWQSGERNAANTFVTEGEDSMETLRYGVVVSDAGTEDDSERPGMAAGNRGSVRPLLIRTAFNKVQEMLSTQVYSFSATRKGNSVPENDRALPATERFRTQAKLSKLRLLQDVKEEEKEKAVCPRDITAIDLPAPVGGHQLLAAVDDILSRVNLTLEEDAKEVLARNIRLQRDLESARDETQSVREEMLELSAKLESIKSAFQCHICFQRNVNEILAPCGHTTCTSCRESVRVCPFCREAIKSFFPFHTNNFFDR</sequence>
<dbReference type="PROSITE" id="PS50030">
    <property type="entry name" value="UBA"/>
    <property type="match status" value="1"/>
</dbReference>
<feature type="compositionally biased region" description="Basic and acidic residues" evidence="3">
    <location>
        <begin position="3443"/>
        <end position="3466"/>
    </location>
</feature>
<dbReference type="InterPro" id="IPR036890">
    <property type="entry name" value="HATPase_C_sf"/>
</dbReference>
<keyword evidence="1" id="KW-0479">Metal-binding</keyword>
<dbReference type="InterPro" id="IPR001841">
    <property type="entry name" value="Znf_RING"/>
</dbReference>
<feature type="compositionally biased region" description="Acidic residues" evidence="3">
    <location>
        <begin position="2928"/>
        <end position="2940"/>
    </location>
</feature>
<dbReference type="SUPFAM" id="SSF46934">
    <property type="entry name" value="UBA-like"/>
    <property type="match status" value="1"/>
</dbReference>
<dbReference type="OrthoDB" id="1262810at2759"/>
<evidence type="ECO:0000259" key="5">
    <source>
        <dbReference type="PROSITE" id="PS50089"/>
    </source>
</evidence>
<dbReference type="GO" id="GO:0030544">
    <property type="term" value="F:Hsp70 protein binding"/>
    <property type="evidence" value="ECO:0007669"/>
    <property type="project" value="TreeGrafter"/>
</dbReference>
<feature type="compositionally biased region" description="Low complexity" evidence="3">
    <location>
        <begin position="4312"/>
        <end position="4321"/>
    </location>
</feature>
<dbReference type="Pfam" id="PF13920">
    <property type="entry name" value="zf-C3HC4_3"/>
    <property type="match status" value="1"/>
</dbReference>
<feature type="region of interest" description="Disordered" evidence="3">
    <location>
        <begin position="3404"/>
        <end position="3467"/>
    </location>
</feature>
<keyword evidence="1" id="KW-0863">Zinc-finger</keyword>
<gene>
    <name evidence="6" type="ORF">Naga_100006g103</name>
</gene>
<dbReference type="InterPro" id="IPR009060">
    <property type="entry name" value="UBA-like_sf"/>
</dbReference>
<evidence type="ECO:0000313" key="6">
    <source>
        <dbReference type="EMBL" id="EWM29613.1"/>
    </source>
</evidence>
<reference evidence="6 7" key="1">
    <citation type="journal article" date="2014" name="Mol. Plant">
        <title>Chromosome Scale Genome Assembly and Transcriptome Profiling of Nannochloropsis gaditana in Nitrogen Depletion.</title>
        <authorList>
            <person name="Corteggiani Carpinelli E."/>
            <person name="Telatin A."/>
            <person name="Vitulo N."/>
            <person name="Forcato C."/>
            <person name="D'Angelo M."/>
            <person name="Schiavon R."/>
            <person name="Vezzi A."/>
            <person name="Giacometti G.M."/>
            <person name="Morosinotto T."/>
            <person name="Valle G."/>
        </authorList>
    </citation>
    <scope>NUCLEOTIDE SEQUENCE [LARGE SCALE GENOMIC DNA]</scope>
    <source>
        <strain evidence="6 7">B-31</strain>
    </source>
</reference>
<feature type="region of interest" description="Disordered" evidence="3">
    <location>
        <begin position="4295"/>
        <end position="4334"/>
    </location>
</feature>
<feature type="region of interest" description="Disordered" evidence="3">
    <location>
        <begin position="2928"/>
        <end position="2950"/>
    </location>
</feature>
<keyword evidence="2" id="KW-0175">Coiled coil</keyword>
<evidence type="ECO:0000256" key="3">
    <source>
        <dbReference type="SAM" id="MobiDB-lite"/>
    </source>
</evidence>
<feature type="region of interest" description="Disordered" evidence="3">
    <location>
        <begin position="4347"/>
        <end position="4373"/>
    </location>
</feature>
<accession>W7U1E4</accession>
<dbReference type="GO" id="GO:0008270">
    <property type="term" value="F:zinc ion binding"/>
    <property type="evidence" value="ECO:0007669"/>
    <property type="project" value="UniProtKB-KW"/>
</dbReference>
<dbReference type="InterPro" id="IPR015940">
    <property type="entry name" value="UBA"/>
</dbReference>
<name>W7U1E4_9STRA</name>
<feature type="region of interest" description="Disordered" evidence="3">
    <location>
        <begin position="3515"/>
        <end position="3547"/>
    </location>
</feature>
<dbReference type="PROSITE" id="PS50089">
    <property type="entry name" value="ZF_RING_2"/>
    <property type="match status" value="1"/>
</dbReference>
<evidence type="ECO:0000256" key="2">
    <source>
        <dbReference type="SAM" id="Coils"/>
    </source>
</evidence>
<keyword evidence="7" id="KW-1185">Reference proteome</keyword>
<keyword evidence="1" id="KW-0862">Zinc</keyword>
<evidence type="ECO:0000259" key="4">
    <source>
        <dbReference type="PROSITE" id="PS50030"/>
    </source>
</evidence>
<feature type="coiled-coil region" evidence="2">
    <location>
        <begin position="5492"/>
        <end position="5526"/>
    </location>
</feature>
<keyword evidence="6" id="KW-0251">Elongation factor</keyword>
<dbReference type="SUPFAM" id="SSF57850">
    <property type="entry name" value="RING/U-box"/>
    <property type="match status" value="1"/>
</dbReference>
<feature type="domain" description="RING-type" evidence="5">
    <location>
        <begin position="5536"/>
        <end position="5570"/>
    </location>
</feature>
<dbReference type="InterPro" id="IPR013083">
    <property type="entry name" value="Znf_RING/FYVE/PHD"/>
</dbReference>
<dbReference type="PANTHER" id="PTHR15600">
    <property type="entry name" value="SACSIN"/>
    <property type="match status" value="1"/>
</dbReference>
<dbReference type="SUPFAM" id="SSF55874">
    <property type="entry name" value="ATPase domain of HSP90 chaperone/DNA topoisomerase II/histidine kinase"/>
    <property type="match status" value="2"/>
</dbReference>
<organism evidence="6 7">
    <name type="scientific">Nannochloropsis gaditana</name>
    <dbReference type="NCBI Taxonomy" id="72520"/>
    <lineage>
        <taxon>Eukaryota</taxon>
        <taxon>Sar</taxon>
        <taxon>Stramenopiles</taxon>
        <taxon>Ochrophyta</taxon>
        <taxon>Eustigmatophyceae</taxon>
        <taxon>Eustigmatales</taxon>
        <taxon>Monodopsidaceae</taxon>
        <taxon>Nannochloropsis</taxon>
    </lineage>
</organism>
<dbReference type="InterPro" id="IPR058210">
    <property type="entry name" value="SACS/Nov_dom"/>
</dbReference>
<evidence type="ECO:0000313" key="7">
    <source>
        <dbReference type="Proteomes" id="UP000019335"/>
    </source>
</evidence>
<dbReference type="Proteomes" id="UP000019335">
    <property type="component" value="Chromosome 2"/>
</dbReference>
<protein>
    <submittedName>
        <fullName evidence="6">Ubiquitin-associated/translation elongation factor EF1B</fullName>
    </submittedName>
</protein>
<proteinExistence type="predicted"/>
<dbReference type="Pfam" id="PF25794">
    <property type="entry name" value="SACS"/>
    <property type="match status" value="2"/>
</dbReference>
<feature type="region of interest" description="Disordered" evidence="3">
    <location>
        <begin position="296"/>
        <end position="315"/>
    </location>
</feature>
<dbReference type="Gene3D" id="3.30.40.10">
    <property type="entry name" value="Zinc/RING finger domain, C3HC4 (zinc finger)"/>
    <property type="match status" value="1"/>
</dbReference>
<keyword evidence="6" id="KW-0648">Protein biosynthesis</keyword>
<evidence type="ECO:0000256" key="1">
    <source>
        <dbReference type="PROSITE-ProRule" id="PRU00175"/>
    </source>
</evidence>
<dbReference type="GO" id="GO:0003746">
    <property type="term" value="F:translation elongation factor activity"/>
    <property type="evidence" value="ECO:0007669"/>
    <property type="project" value="UniProtKB-KW"/>
</dbReference>
<dbReference type="EMBL" id="AZIL01000126">
    <property type="protein sequence ID" value="EWM29613.1"/>
    <property type="molecule type" value="Genomic_DNA"/>
</dbReference>